<gene>
    <name evidence="9" type="ordered locus">Deba_1902</name>
</gene>
<name>E1QL02_DESB2</name>
<dbReference type="InterPro" id="IPR019591">
    <property type="entry name" value="Mrp/NBP35_ATP-bd"/>
</dbReference>
<dbReference type="InterPro" id="IPR027417">
    <property type="entry name" value="P-loop_NTPase"/>
</dbReference>
<dbReference type="GO" id="GO:0016226">
    <property type="term" value="P:iron-sulfur cluster assembly"/>
    <property type="evidence" value="ECO:0007669"/>
    <property type="project" value="InterPro"/>
</dbReference>
<dbReference type="eggNOG" id="COG0489">
    <property type="taxonomic scope" value="Bacteria"/>
</dbReference>
<evidence type="ECO:0000256" key="5">
    <source>
        <dbReference type="ARBA" id="ARBA00023014"/>
    </source>
</evidence>
<keyword evidence="10" id="KW-1185">Reference proteome</keyword>
<comment type="similarity">
    <text evidence="6">Belongs to the Mrp/NBP35 ATP-binding proteins family.</text>
</comment>
<dbReference type="Gene3D" id="3.40.50.300">
    <property type="entry name" value="P-loop containing nucleotide triphosphate hydrolases"/>
    <property type="match status" value="1"/>
</dbReference>
<dbReference type="GO" id="GO:0051539">
    <property type="term" value="F:4 iron, 4 sulfur cluster binding"/>
    <property type="evidence" value="ECO:0007669"/>
    <property type="project" value="TreeGrafter"/>
</dbReference>
<dbReference type="PANTHER" id="PTHR42961:SF2">
    <property type="entry name" value="IRON-SULFUR PROTEIN NUBPL"/>
    <property type="match status" value="1"/>
</dbReference>
<evidence type="ECO:0000256" key="2">
    <source>
        <dbReference type="ARBA" id="ARBA00022741"/>
    </source>
</evidence>
<feature type="domain" description="MIP18 family-like" evidence="8">
    <location>
        <begin position="11"/>
        <end position="77"/>
    </location>
</feature>
<dbReference type="SUPFAM" id="SSF52540">
    <property type="entry name" value="P-loop containing nucleoside triphosphate hydrolases"/>
    <property type="match status" value="1"/>
</dbReference>
<dbReference type="Pfam" id="PF10609">
    <property type="entry name" value="ParA"/>
    <property type="match status" value="1"/>
</dbReference>
<dbReference type="HOGENOM" id="CLU_024839_0_0_7"/>
<dbReference type="CDD" id="cd02037">
    <property type="entry name" value="Mrp_NBP35"/>
    <property type="match status" value="1"/>
</dbReference>
<evidence type="ECO:0000256" key="4">
    <source>
        <dbReference type="ARBA" id="ARBA00023004"/>
    </source>
</evidence>
<dbReference type="GO" id="GO:0016887">
    <property type="term" value="F:ATP hydrolysis activity"/>
    <property type="evidence" value="ECO:0007669"/>
    <property type="project" value="UniProtKB-UniRule"/>
</dbReference>
<evidence type="ECO:0000256" key="6">
    <source>
        <dbReference type="HAMAP-Rule" id="MF_02040"/>
    </source>
</evidence>
<dbReference type="HAMAP" id="MF_02040">
    <property type="entry name" value="Mrp_NBP35"/>
    <property type="match status" value="1"/>
</dbReference>
<evidence type="ECO:0000259" key="8">
    <source>
        <dbReference type="Pfam" id="PF01883"/>
    </source>
</evidence>
<dbReference type="Gene3D" id="3.30.300.130">
    <property type="entry name" value="Fe-S cluster assembly (FSCA)"/>
    <property type="match status" value="1"/>
</dbReference>
<evidence type="ECO:0000256" key="7">
    <source>
        <dbReference type="SAM" id="MobiDB-lite"/>
    </source>
</evidence>
<dbReference type="GO" id="GO:0140663">
    <property type="term" value="F:ATP-dependent FeS chaperone activity"/>
    <property type="evidence" value="ECO:0007669"/>
    <property type="project" value="InterPro"/>
</dbReference>
<proteinExistence type="inferred from homology"/>
<dbReference type="AlphaFoldDB" id="E1QL02"/>
<dbReference type="InterPro" id="IPR033756">
    <property type="entry name" value="YlxH/NBP35"/>
</dbReference>
<keyword evidence="2 6" id="KW-0547">Nucleotide-binding</keyword>
<dbReference type="Pfam" id="PF01883">
    <property type="entry name" value="FeS_assembly_P"/>
    <property type="match status" value="1"/>
</dbReference>
<evidence type="ECO:0000256" key="3">
    <source>
        <dbReference type="ARBA" id="ARBA00022840"/>
    </source>
</evidence>
<comment type="function">
    <text evidence="6">Binds and transfers iron-sulfur (Fe-S) clusters to target apoproteins. Can hydrolyze ATP.</text>
</comment>
<dbReference type="PANTHER" id="PTHR42961">
    <property type="entry name" value="IRON-SULFUR PROTEIN NUBPL"/>
    <property type="match status" value="1"/>
</dbReference>
<accession>E1QL02</accession>
<dbReference type="GO" id="GO:0005524">
    <property type="term" value="F:ATP binding"/>
    <property type="evidence" value="ECO:0007669"/>
    <property type="project" value="UniProtKB-UniRule"/>
</dbReference>
<dbReference type="GO" id="GO:0046872">
    <property type="term" value="F:metal ion binding"/>
    <property type="evidence" value="ECO:0007669"/>
    <property type="project" value="UniProtKB-KW"/>
</dbReference>
<sequence>MSEKERILDPDLLEALKQVKYPGFDADIVAMGLVLEARVEDGKAVVLMRPVAAPAKVREDLEDAIAAQIGSLPGVRELELNMPEPPQPKAQQKQGPRPIPGVKAIVPVASGKGGVGKSTVSVNLALALAEMGLKVGLLDLDLYGPSIPIMLGLQGAQPSQGRDNKIAPVEARGLKVLSIGFLIGADRALIWRGPLVMKAVRQLLHEADWGELDALILDLPPGTGDVQITMTQETPITGAVVVTTPQDVALADAIRAVDMFKQVNAKVLGIVENMSYFICPDCGGRHEIFGHGSVEPLSQKLGVPFLGELPLDPDVPKLADHGQAAVQAAGSAEAYRQIAVKVARMLGLIGQDK</sequence>
<organism evidence="9 10">
    <name type="scientific">Desulfarculus baarsii (strain ATCC 33931 / DSM 2075 / LMG 7858 / VKM B-1802 / 2st14)</name>
    <dbReference type="NCBI Taxonomy" id="644282"/>
    <lineage>
        <taxon>Bacteria</taxon>
        <taxon>Pseudomonadati</taxon>
        <taxon>Thermodesulfobacteriota</taxon>
        <taxon>Desulfarculia</taxon>
        <taxon>Desulfarculales</taxon>
        <taxon>Desulfarculaceae</taxon>
        <taxon>Desulfarculus</taxon>
    </lineage>
</organism>
<dbReference type="InterPro" id="IPR002744">
    <property type="entry name" value="MIP18-like"/>
</dbReference>
<protein>
    <recommendedName>
        <fullName evidence="6">Iron-sulfur cluster carrier protein</fullName>
    </recommendedName>
</protein>
<keyword evidence="4 6" id="KW-0408">Iron</keyword>
<dbReference type="SUPFAM" id="SSF117916">
    <property type="entry name" value="Fe-S cluster assembly (FSCA) domain-like"/>
    <property type="match status" value="1"/>
</dbReference>
<reference evidence="9 10" key="1">
    <citation type="journal article" date="2010" name="Stand. Genomic Sci.">
        <title>Complete genome sequence of Desulfarculus baarsii type strain (2st14).</title>
        <authorList>
            <person name="Sun H."/>
            <person name="Spring S."/>
            <person name="Lapidus A."/>
            <person name="Davenport K."/>
            <person name="Del Rio T.G."/>
            <person name="Tice H."/>
            <person name="Nolan M."/>
            <person name="Copeland A."/>
            <person name="Cheng J.F."/>
            <person name="Lucas S."/>
            <person name="Tapia R."/>
            <person name="Goodwin L."/>
            <person name="Pitluck S."/>
            <person name="Ivanova N."/>
            <person name="Pagani I."/>
            <person name="Mavromatis K."/>
            <person name="Ovchinnikova G."/>
            <person name="Pati A."/>
            <person name="Chen A."/>
            <person name="Palaniappan K."/>
            <person name="Hauser L."/>
            <person name="Chang Y.J."/>
            <person name="Jeffries C.D."/>
            <person name="Detter J.C."/>
            <person name="Han C."/>
            <person name="Rohde M."/>
            <person name="Brambilla E."/>
            <person name="Goker M."/>
            <person name="Woyke T."/>
            <person name="Bristow J."/>
            <person name="Eisen J.A."/>
            <person name="Markowitz V."/>
            <person name="Hugenholtz P."/>
            <person name="Kyrpides N.C."/>
            <person name="Klenk H.P."/>
            <person name="Land M."/>
        </authorList>
    </citation>
    <scope>NUCLEOTIDE SEQUENCE [LARGE SCALE GENOMIC DNA]</scope>
    <source>
        <strain evidence="10">ATCC 33931 / DSM 2075 / LMG 7858 / VKM B-1802 / 2st14</strain>
    </source>
</reference>
<evidence type="ECO:0000256" key="1">
    <source>
        <dbReference type="ARBA" id="ARBA00022723"/>
    </source>
</evidence>
<keyword evidence="5 6" id="KW-0411">Iron-sulfur</keyword>
<dbReference type="RefSeq" id="WP_013258708.1">
    <property type="nucleotide sequence ID" value="NC_014365.1"/>
</dbReference>
<evidence type="ECO:0000313" key="10">
    <source>
        <dbReference type="Proteomes" id="UP000009047"/>
    </source>
</evidence>
<dbReference type="KEGG" id="dbr:Deba_1902"/>
<feature type="binding site" evidence="6">
    <location>
        <begin position="111"/>
        <end position="118"/>
    </location>
    <ligand>
        <name>ATP</name>
        <dbReference type="ChEBI" id="CHEBI:30616"/>
    </ligand>
</feature>
<dbReference type="STRING" id="644282.Deba_1902"/>
<keyword evidence="1 6" id="KW-0479">Metal-binding</keyword>
<dbReference type="EMBL" id="CP002085">
    <property type="protein sequence ID" value="ADK85267.1"/>
    <property type="molecule type" value="Genomic_DNA"/>
</dbReference>
<dbReference type="FunFam" id="3.40.50.300:FF:001119">
    <property type="entry name" value="Iron-sulfur cluster carrier protein"/>
    <property type="match status" value="1"/>
</dbReference>
<dbReference type="InterPro" id="IPR044304">
    <property type="entry name" value="NUBPL-like"/>
</dbReference>
<feature type="region of interest" description="Disordered" evidence="7">
    <location>
        <begin position="78"/>
        <end position="97"/>
    </location>
</feature>
<keyword evidence="3 6" id="KW-0067">ATP-binding</keyword>
<dbReference type="OrthoDB" id="9809679at2"/>
<comment type="subunit">
    <text evidence="6">Homodimer.</text>
</comment>
<evidence type="ECO:0000313" key="9">
    <source>
        <dbReference type="EMBL" id="ADK85267.1"/>
    </source>
</evidence>
<dbReference type="Proteomes" id="UP000009047">
    <property type="component" value="Chromosome"/>
</dbReference>
<keyword evidence="6" id="KW-0378">Hydrolase</keyword>
<dbReference type="InterPro" id="IPR034904">
    <property type="entry name" value="FSCA_dom_sf"/>
</dbReference>